<evidence type="ECO:0000313" key="5">
    <source>
        <dbReference type="Proteomes" id="UP000268329"/>
    </source>
</evidence>
<dbReference type="CDD" id="cd07043">
    <property type="entry name" value="STAS_anti-anti-sigma_factors"/>
    <property type="match status" value="1"/>
</dbReference>
<reference evidence="4 5" key="1">
    <citation type="submission" date="2018-10" db="EMBL/GenBank/DDBJ databases">
        <title>The genome of Streptomyces dangxiongensis Z022.</title>
        <authorList>
            <person name="Zhang B."/>
        </authorList>
    </citation>
    <scope>NUCLEOTIDE SEQUENCE [LARGE SCALE GENOMIC DNA]</scope>
    <source>
        <strain evidence="4 5">Z022</strain>
    </source>
</reference>
<dbReference type="InterPro" id="IPR036513">
    <property type="entry name" value="STAS_dom_sf"/>
</dbReference>
<evidence type="ECO:0000256" key="1">
    <source>
        <dbReference type="ARBA" id="ARBA00009013"/>
    </source>
</evidence>
<dbReference type="KEGG" id="sdd:D9753_01795"/>
<dbReference type="SUPFAM" id="SSF52091">
    <property type="entry name" value="SpoIIaa-like"/>
    <property type="match status" value="1"/>
</dbReference>
<dbReference type="Pfam" id="PF01740">
    <property type="entry name" value="STAS"/>
    <property type="match status" value="1"/>
</dbReference>
<dbReference type="Proteomes" id="UP000268329">
    <property type="component" value="Chromosome"/>
</dbReference>
<dbReference type="NCBIfam" id="TIGR00377">
    <property type="entry name" value="ant_ant_sig"/>
    <property type="match status" value="1"/>
</dbReference>
<comment type="similarity">
    <text evidence="1 2">Belongs to the anti-sigma-factor antagonist family.</text>
</comment>
<dbReference type="AlphaFoldDB" id="A0A3G2JDS1"/>
<dbReference type="InterPro" id="IPR003658">
    <property type="entry name" value="Anti-sigma_ant"/>
</dbReference>
<gene>
    <name evidence="4" type="ORF">D9753_01795</name>
</gene>
<dbReference type="InterPro" id="IPR002645">
    <property type="entry name" value="STAS_dom"/>
</dbReference>
<accession>A0A3G2JDS1</accession>
<name>A0A3G2JDS1_9ACTN</name>
<feature type="domain" description="STAS" evidence="3">
    <location>
        <begin position="10"/>
        <end position="108"/>
    </location>
</feature>
<dbReference type="PROSITE" id="PS50801">
    <property type="entry name" value="STAS"/>
    <property type="match status" value="1"/>
</dbReference>
<dbReference type="GO" id="GO:0043856">
    <property type="term" value="F:anti-sigma factor antagonist activity"/>
    <property type="evidence" value="ECO:0007669"/>
    <property type="project" value="InterPro"/>
</dbReference>
<dbReference type="OrthoDB" id="4249752at2"/>
<protein>
    <recommendedName>
        <fullName evidence="2">Anti-sigma factor antagonist</fullName>
    </recommendedName>
</protein>
<dbReference type="Gene3D" id="3.30.750.24">
    <property type="entry name" value="STAS domain"/>
    <property type="match status" value="1"/>
</dbReference>
<evidence type="ECO:0000259" key="3">
    <source>
        <dbReference type="PROSITE" id="PS50801"/>
    </source>
</evidence>
<keyword evidence="5" id="KW-1185">Reference proteome</keyword>
<dbReference type="EMBL" id="CP033073">
    <property type="protein sequence ID" value="AYN37897.1"/>
    <property type="molecule type" value="Genomic_DNA"/>
</dbReference>
<dbReference type="PANTHER" id="PTHR33495">
    <property type="entry name" value="ANTI-SIGMA FACTOR ANTAGONIST TM_1081-RELATED-RELATED"/>
    <property type="match status" value="1"/>
</dbReference>
<evidence type="ECO:0000313" key="4">
    <source>
        <dbReference type="EMBL" id="AYN37897.1"/>
    </source>
</evidence>
<sequence>MVKTRAGHALVAVFHGEMDYLTGPMFRTEFLSLLDSGDRFVVLDVAGVPFCDSAGLNALLAAHRHAKEIGAELVLAALPEQLRQLLRITGVDEIIDIYDSAQEAAAAADG</sequence>
<organism evidence="4 5">
    <name type="scientific">Streptomyces dangxiongensis</name>
    <dbReference type="NCBI Taxonomy" id="1442032"/>
    <lineage>
        <taxon>Bacteria</taxon>
        <taxon>Bacillati</taxon>
        <taxon>Actinomycetota</taxon>
        <taxon>Actinomycetes</taxon>
        <taxon>Kitasatosporales</taxon>
        <taxon>Streptomycetaceae</taxon>
        <taxon>Streptomyces</taxon>
    </lineage>
</organism>
<evidence type="ECO:0000256" key="2">
    <source>
        <dbReference type="RuleBase" id="RU003749"/>
    </source>
</evidence>
<proteinExistence type="inferred from homology"/>